<dbReference type="GO" id="GO:0008270">
    <property type="term" value="F:zinc ion binding"/>
    <property type="evidence" value="ECO:0007669"/>
    <property type="project" value="InterPro"/>
</dbReference>
<sequence length="293" mass="32659">MASRWEKIARVFSSVPKLQGKENWVEWDMRIKVALGIVGLRSLLVGRPAFTTEVARKNWEEQDVQVANSIIDCTDFSILSAYFYLLDDSPSSPSATNKDDEPAPPHLIARTKTLYEELRKAYGSSNAQYTFALGRRFIDSRSGDDVNAWVNEIKAQYRELKSLNFDLDSLCVNVLLNGLPERFQAFVDTVWTATDSPTIDSVCDSILRINAGQQTRDSNGIALAARVKRVHLANDRSRPGPSAANPCRICNSSKHWANDCPHRNEEDNESKPAAAATVALVTQDDFDSEDSAF</sequence>
<reference evidence="2 3" key="1">
    <citation type="submission" date="2018-11" db="EMBL/GenBank/DDBJ databases">
        <title>Genome sequence of Saitozyma podzolica DSM 27192.</title>
        <authorList>
            <person name="Aliyu H."/>
            <person name="Gorte O."/>
            <person name="Ochsenreither K."/>
        </authorList>
    </citation>
    <scope>NUCLEOTIDE SEQUENCE [LARGE SCALE GENOMIC DNA]</scope>
    <source>
        <strain evidence="2 3">DSM 27192</strain>
    </source>
</reference>
<keyword evidence="3" id="KW-1185">Reference proteome</keyword>
<comment type="caution">
    <text evidence="2">The sequence shown here is derived from an EMBL/GenBank/DDBJ whole genome shotgun (WGS) entry which is preliminary data.</text>
</comment>
<dbReference type="InterPro" id="IPR036875">
    <property type="entry name" value="Znf_CCHC_sf"/>
</dbReference>
<dbReference type="EMBL" id="RSCD01000009">
    <property type="protein sequence ID" value="RSH90905.1"/>
    <property type="molecule type" value="Genomic_DNA"/>
</dbReference>
<evidence type="ECO:0000313" key="2">
    <source>
        <dbReference type="EMBL" id="RSH90905.1"/>
    </source>
</evidence>
<name>A0A427YII8_9TREE</name>
<organism evidence="2 3">
    <name type="scientific">Saitozyma podzolica</name>
    <dbReference type="NCBI Taxonomy" id="1890683"/>
    <lineage>
        <taxon>Eukaryota</taxon>
        <taxon>Fungi</taxon>
        <taxon>Dikarya</taxon>
        <taxon>Basidiomycota</taxon>
        <taxon>Agaricomycotina</taxon>
        <taxon>Tremellomycetes</taxon>
        <taxon>Tremellales</taxon>
        <taxon>Trimorphomycetaceae</taxon>
        <taxon>Saitozyma</taxon>
    </lineage>
</organism>
<evidence type="ECO:0008006" key="4">
    <source>
        <dbReference type="Google" id="ProtNLM"/>
    </source>
</evidence>
<dbReference type="GO" id="GO:0006397">
    <property type="term" value="P:mRNA processing"/>
    <property type="evidence" value="ECO:0007669"/>
    <property type="project" value="UniProtKB-KW"/>
</dbReference>
<dbReference type="OrthoDB" id="2584995at2759"/>
<evidence type="ECO:0000313" key="3">
    <source>
        <dbReference type="Proteomes" id="UP000279259"/>
    </source>
</evidence>
<dbReference type="Pfam" id="PF14223">
    <property type="entry name" value="Retrotran_gag_2"/>
    <property type="match status" value="1"/>
</dbReference>
<proteinExistence type="predicted"/>
<accession>A0A427YII8</accession>
<gene>
    <name evidence="2" type="ORF">EHS25_010081</name>
</gene>
<dbReference type="GO" id="GO:0003676">
    <property type="term" value="F:nucleic acid binding"/>
    <property type="evidence" value="ECO:0007669"/>
    <property type="project" value="InterPro"/>
</dbReference>
<evidence type="ECO:0000256" key="1">
    <source>
        <dbReference type="ARBA" id="ARBA00022664"/>
    </source>
</evidence>
<dbReference type="AlphaFoldDB" id="A0A427YII8"/>
<dbReference type="SUPFAM" id="SSF57756">
    <property type="entry name" value="Retrovirus zinc finger-like domains"/>
    <property type="match status" value="1"/>
</dbReference>
<protein>
    <recommendedName>
        <fullName evidence="4">CCHC-type domain-containing protein</fullName>
    </recommendedName>
</protein>
<dbReference type="Proteomes" id="UP000279259">
    <property type="component" value="Unassembled WGS sequence"/>
</dbReference>
<keyword evidence="1" id="KW-0507">mRNA processing</keyword>